<organism evidence="2 3">
    <name type="scientific">Staphylococcus nepalensis</name>
    <dbReference type="NCBI Taxonomy" id="214473"/>
    <lineage>
        <taxon>Bacteria</taxon>
        <taxon>Bacillati</taxon>
        <taxon>Bacillota</taxon>
        <taxon>Bacilli</taxon>
        <taxon>Bacillales</taxon>
        <taxon>Staphylococcaceae</taxon>
        <taxon>Staphylococcus</taxon>
    </lineage>
</organism>
<keyword evidence="1" id="KW-1133">Transmembrane helix</keyword>
<reference evidence="2 3" key="1">
    <citation type="journal article" date="2016" name="Front. Microbiol.">
        <title>Comprehensive Phylogenetic Analysis of Bovine Non-aureus Staphylococci Species Based on Whole-Genome Sequencing.</title>
        <authorList>
            <person name="Naushad S."/>
            <person name="Barkema H.W."/>
            <person name="Luby C."/>
            <person name="Condas L.A."/>
            <person name="Nobrega D.B."/>
            <person name="Carson D.A."/>
            <person name="De Buck J."/>
        </authorList>
    </citation>
    <scope>NUCLEOTIDE SEQUENCE [LARGE SCALE GENOMIC DNA]</scope>
    <source>
        <strain evidence="2 3">SNUC 4337</strain>
    </source>
</reference>
<feature type="transmembrane region" description="Helical" evidence="1">
    <location>
        <begin position="7"/>
        <end position="24"/>
    </location>
</feature>
<proteinExistence type="predicted"/>
<feature type="non-terminal residue" evidence="2">
    <location>
        <position position="1"/>
    </location>
</feature>
<gene>
    <name evidence="2" type="ORF">BUZ61_17345</name>
</gene>
<feature type="transmembrane region" description="Helical" evidence="1">
    <location>
        <begin position="73"/>
        <end position="95"/>
    </location>
</feature>
<evidence type="ECO:0000313" key="3">
    <source>
        <dbReference type="Proteomes" id="UP000240400"/>
    </source>
</evidence>
<evidence type="ECO:0000313" key="2">
    <source>
        <dbReference type="EMBL" id="PTK42500.1"/>
    </source>
</evidence>
<evidence type="ECO:0000256" key="1">
    <source>
        <dbReference type="SAM" id="Phobius"/>
    </source>
</evidence>
<sequence>HMLSTIIRTVACIAATIYVGYSLFVHYDMVINTILFIGSFIVFAFFVGVSLIKNGNLPFFHNAQQRAESIGTNYFWIYASLTFYIGTVFIAVFHAL</sequence>
<comment type="caution">
    <text evidence="2">The sequence shown here is derived from an EMBL/GenBank/DDBJ whole genome shotgun (WGS) entry which is preliminary data.</text>
</comment>
<name>A0A2T4S558_9STAP</name>
<dbReference type="OrthoDB" id="2402901at2"/>
<dbReference type="RefSeq" id="WP_158266135.1">
    <property type="nucleotide sequence ID" value="NZ_PZHR01000805.1"/>
</dbReference>
<dbReference type="Proteomes" id="UP000240400">
    <property type="component" value="Unassembled WGS sequence"/>
</dbReference>
<keyword evidence="1" id="KW-0812">Transmembrane</keyword>
<keyword evidence="1" id="KW-0472">Membrane</keyword>
<accession>A0A2T4S558</accession>
<dbReference type="EMBL" id="PZHR01000805">
    <property type="protein sequence ID" value="PTK42500.1"/>
    <property type="molecule type" value="Genomic_DNA"/>
</dbReference>
<dbReference type="AlphaFoldDB" id="A0A2T4S558"/>
<protein>
    <submittedName>
        <fullName evidence="2">Uncharacterized protein</fullName>
    </submittedName>
</protein>
<feature type="transmembrane region" description="Helical" evidence="1">
    <location>
        <begin position="30"/>
        <end position="52"/>
    </location>
</feature>